<keyword evidence="3" id="KW-1185">Reference proteome</keyword>
<dbReference type="AlphaFoldDB" id="A0A8H7VHX6"/>
<dbReference type="InterPro" id="IPR023213">
    <property type="entry name" value="CAT-like_dom_sf"/>
</dbReference>
<organism evidence="2 3">
    <name type="scientific">Circinella minor</name>
    <dbReference type="NCBI Taxonomy" id="1195481"/>
    <lineage>
        <taxon>Eukaryota</taxon>
        <taxon>Fungi</taxon>
        <taxon>Fungi incertae sedis</taxon>
        <taxon>Mucoromycota</taxon>
        <taxon>Mucoromycotina</taxon>
        <taxon>Mucoromycetes</taxon>
        <taxon>Mucorales</taxon>
        <taxon>Lichtheimiaceae</taxon>
        <taxon>Circinella</taxon>
    </lineage>
</organism>
<evidence type="ECO:0000313" key="3">
    <source>
        <dbReference type="Proteomes" id="UP000646827"/>
    </source>
</evidence>
<evidence type="ECO:0008006" key="4">
    <source>
        <dbReference type="Google" id="ProtNLM"/>
    </source>
</evidence>
<dbReference type="Proteomes" id="UP000646827">
    <property type="component" value="Unassembled WGS sequence"/>
</dbReference>
<dbReference type="Gene3D" id="3.30.559.10">
    <property type="entry name" value="Chloramphenicol acetyltransferase-like domain"/>
    <property type="match status" value="2"/>
</dbReference>
<sequence length="478" mass="54674">MLNINQQPHIETTFRTSITPSTPTLRGDYVQLSDWDVVMFKSYTPILLFYTNPEDNPDFMNTQKLMDALADVLVDFYPLAGRLVDIGQGRDAINCNDAGILFQEAKYHDTLEEFQANGYLPNKLDYHRLFPIHFYTKYHDPLVAIQVTRFTDGGVAMGIMLLHKIADKYSQCLFLEAWCKKARGVAYNKATFDRRLVAVPPKSVEVTDEVLDYYRDEHWTTGEDHVAASIAANDGRIIHQDQPKYARTSPKGPIPLKSVVLEFYSDGLHQCKRDAHTEEMIKNKIWLSTKDALLAMLFRAIVRSRDLSPDQAVKMVMGINGRSKMKGLDFYFGNWMVTRAVSLTKQEVKKTRLVDTAISFRQQMTSLKASLFHGISKLYTIHQDMTVHYLCYQPNSSTHLTASDASTLPYWQLDFGYGDPDRVRGYITAGGNGCLVLFGRNDHNKGAMYDVQVQMDTESMRRFVDDPDVIKYTRQILY</sequence>
<proteinExistence type="predicted"/>
<dbReference type="GO" id="GO:0016747">
    <property type="term" value="F:acyltransferase activity, transferring groups other than amino-acyl groups"/>
    <property type="evidence" value="ECO:0007669"/>
    <property type="project" value="TreeGrafter"/>
</dbReference>
<name>A0A8H7VHX6_9FUNG</name>
<dbReference type="EMBL" id="JAEPRB010000174">
    <property type="protein sequence ID" value="KAG2219547.1"/>
    <property type="molecule type" value="Genomic_DNA"/>
</dbReference>
<dbReference type="PANTHER" id="PTHR31642:SF310">
    <property type="entry name" value="FATTY ALCOHOL:CAFFEOYL-COA ACYLTRANSFERASE"/>
    <property type="match status" value="1"/>
</dbReference>
<protein>
    <recommendedName>
        <fullName evidence="4">Transferase</fullName>
    </recommendedName>
</protein>
<dbReference type="OrthoDB" id="671439at2759"/>
<accession>A0A8H7VHX6</accession>
<comment type="caution">
    <text evidence="2">The sequence shown here is derived from an EMBL/GenBank/DDBJ whole genome shotgun (WGS) entry which is preliminary data.</text>
</comment>
<dbReference type="InterPro" id="IPR050317">
    <property type="entry name" value="Plant_Fungal_Acyltransferase"/>
</dbReference>
<gene>
    <name evidence="2" type="ORF">INT45_013206</name>
</gene>
<evidence type="ECO:0000313" key="2">
    <source>
        <dbReference type="EMBL" id="KAG2219547.1"/>
    </source>
</evidence>
<keyword evidence="1" id="KW-0808">Transferase</keyword>
<dbReference type="Pfam" id="PF02458">
    <property type="entry name" value="Transferase"/>
    <property type="match status" value="1"/>
</dbReference>
<reference evidence="2 3" key="1">
    <citation type="submission" date="2020-12" db="EMBL/GenBank/DDBJ databases">
        <title>Metabolic potential, ecology and presence of endohyphal bacteria is reflected in genomic diversity of Mucoromycotina.</title>
        <authorList>
            <person name="Muszewska A."/>
            <person name="Okrasinska A."/>
            <person name="Steczkiewicz K."/>
            <person name="Drgas O."/>
            <person name="Orlowska M."/>
            <person name="Perlinska-Lenart U."/>
            <person name="Aleksandrzak-Piekarczyk T."/>
            <person name="Szatraj K."/>
            <person name="Zielenkiewicz U."/>
            <person name="Pilsyk S."/>
            <person name="Malc E."/>
            <person name="Mieczkowski P."/>
            <person name="Kruszewska J.S."/>
            <person name="Biernat P."/>
            <person name="Pawlowska J."/>
        </authorList>
    </citation>
    <scope>NUCLEOTIDE SEQUENCE [LARGE SCALE GENOMIC DNA]</scope>
    <source>
        <strain evidence="2 3">CBS 142.35</strain>
    </source>
</reference>
<evidence type="ECO:0000256" key="1">
    <source>
        <dbReference type="ARBA" id="ARBA00022679"/>
    </source>
</evidence>
<dbReference type="PANTHER" id="PTHR31642">
    <property type="entry name" value="TRICHOTHECENE 3-O-ACETYLTRANSFERASE"/>
    <property type="match status" value="1"/>
</dbReference>